<comment type="caution">
    <text evidence="2">The sequence shown here is derived from an EMBL/GenBank/DDBJ whole genome shotgun (WGS) entry which is preliminary data.</text>
</comment>
<reference evidence="2 3" key="1">
    <citation type="submission" date="2021-03" db="EMBL/GenBank/DDBJ databases">
        <title>Sequencing the genomes of 1000 actinobacteria strains.</title>
        <authorList>
            <person name="Klenk H.-P."/>
        </authorList>
    </citation>
    <scope>NUCLEOTIDE SEQUENCE [LARGE SCALE GENOMIC DNA]</scope>
    <source>
        <strain evidence="2 3">DSM 44580</strain>
    </source>
</reference>
<name>A0ABS5AI26_9PSEU</name>
<sequence>MARVRGPGFEWRGLWGALAVLAGVGAMLVLPLLASVRLATPVVPVRTGEVVTLRGEEGGATVDLTALAGWTRPASHAPDAVSAVQGRASVSIELKTGVIDPRVTFNRISRLYALQDRPVTPSGEFRTDTGTPGIDGGYRTPAGTGVLVLLGGPGAVVTVSAENLPPVELRRLLDGVVIGR</sequence>
<keyword evidence="1" id="KW-0472">Membrane</keyword>
<protein>
    <submittedName>
        <fullName evidence="2">Uncharacterized protein</fullName>
    </submittedName>
</protein>
<keyword evidence="1" id="KW-0812">Transmembrane</keyword>
<accession>A0ABS5AI26</accession>
<evidence type="ECO:0000256" key="1">
    <source>
        <dbReference type="SAM" id="Phobius"/>
    </source>
</evidence>
<evidence type="ECO:0000313" key="3">
    <source>
        <dbReference type="Proteomes" id="UP001519363"/>
    </source>
</evidence>
<keyword evidence="3" id="KW-1185">Reference proteome</keyword>
<dbReference type="RefSeq" id="WP_143343119.1">
    <property type="nucleotide sequence ID" value="NZ_JAGIOO010000001.1"/>
</dbReference>
<gene>
    <name evidence="2" type="ORF">JOF53_005099</name>
</gene>
<organism evidence="2 3">
    <name type="scientific">Crossiella equi</name>
    <dbReference type="NCBI Taxonomy" id="130796"/>
    <lineage>
        <taxon>Bacteria</taxon>
        <taxon>Bacillati</taxon>
        <taxon>Actinomycetota</taxon>
        <taxon>Actinomycetes</taxon>
        <taxon>Pseudonocardiales</taxon>
        <taxon>Pseudonocardiaceae</taxon>
        <taxon>Crossiella</taxon>
    </lineage>
</organism>
<evidence type="ECO:0000313" key="2">
    <source>
        <dbReference type="EMBL" id="MBP2476227.1"/>
    </source>
</evidence>
<proteinExistence type="predicted"/>
<feature type="transmembrane region" description="Helical" evidence="1">
    <location>
        <begin position="12"/>
        <end position="34"/>
    </location>
</feature>
<keyword evidence="1" id="KW-1133">Transmembrane helix</keyword>
<dbReference type="EMBL" id="JAGIOO010000001">
    <property type="protein sequence ID" value="MBP2476227.1"/>
    <property type="molecule type" value="Genomic_DNA"/>
</dbReference>
<dbReference type="Proteomes" id="UP001519363">
    <property type="component" value="Unassembled WGS sequence"/>
</dbReference>